<dbReference type="PATRIC" id="fig|1036673.3.peg.1027"/>
<reference evidence="2" key="1">
    <citation type="submission" date="2011-06" db="EMBL/GenBank/DDBJ databases">
        <title>Complete genome sequence of Paenibacillus mucilaginosus KNP414.</title>
        <authorList>
            <person name="Wang J."/>
            <person name="Hu S."/>
            <person name="Hu X."/>
            <person name="Zhang B."/>
            <person name="Dong D."/>
            <person name="Zhang S."/>
            <person name="Zhao K."/>
            <person name="Wu D."/>
        </authorList>
    </citation>
    <scope>NUCLEOTIDE SEQUENCE [LARGE SCALE GENOMIC DNA]</scope>
    <source>
        <strain evidence="2">KNP414</strain>
    </source>
</reference>
<evidence type="ECO:0000313" key="2">
    <source>
        <dbReference type="Proteomes" id="UP000006620"/>
    </source>
</evidence>
<accession>F8FF46</accession>
<name>F8FF46_PAEMK</name>
<dbReference type="HOGENOM" id="CLU_1693731_0_0_9"/>
<dbReference type="Gene3D" id="3.90.420.10">
    <property type="entry name" value="Oxidoreductase, molybdopterin-binding domain"/>
    <property type="match status" value="1"/>
</dbReference>
<dbReference type="InterPro" id="IPR036374">
    <property type="entry name" value="OxRdtase_Mopterin-bd_sf"/>
</dbReference>
<evidence type="ECO:0000313" key="1">
    <source>
        <dbReference type="EMBL" id="AEI39746.1"/>
    </source>
</evidence>
<dbReference type="KEGG" id="pms:KNP414_01179"/>
<dbReference type="SUPFAM" id="SSF56524">
    <property type="entry name" value="Oxidoreductase molybdopterin-binding domain"/>
    <property type="match status" value="1"/>
</dbReference>
<dbReference type="Proteomes" id="UP000006620">
    <property type="component" value="Chromosome"/>
</dbReference>
<dbReference type="EMBL" id="CP002869">
    <property type="protein sequence ID" value="AEI39746.1"/>
    <property type="molecule type" value="Genomic_DNA"/>
</dbReference>
<dbReference type="RefSeq" id="WP_013914908.1">
    <property type="nucleotide sequence ID" value="NC_015690.1"/>
</dbReference>
<organism evidence="1 2">
    <name type="scientific">Paenibacillus mucilaginosus (strain KNP414)</name>
    <dbReference type="NCBI Taxonomy" id="1036673"/>
    <lineage>
        <taxon>Bacteria</taxon>
        <taxon>Bacillati</taxon>
        <taxon>Bacillota</taxon>
        <taxon>Bacilli</taxon>
        <taxon>Bacillales</taxon>
        <taxon>Paenibacillaceae</taxon>
        <taxon>Paenibacillus</taxon>
    </lineage>
</organism>
<proteinExistence type="predicted"/>
<dbReference type="AlphaFoldDB" id="F8FF46"/>
<reference evidence="1 2" key="2">
    <citation type="journal article" date="2013" name="Genome Announc.">
        <title>Genome Sequence of Growth-Improving Paenibacillus mucilaginosus Strain KNP414.</title>
        <authorList>
            <person name="Lu J.J."/>
            <person name="Wang J.F."/>
            <person name="Hu X.F."/>
        </authorList>
    </citation>
    <scope>NUCLEOTIDE SEQUENCE [LARGE SCALE GENOMIC DNA]</scope>
    <source>
        <strain evidence="1 2">KNP414</strain>
    </source>
</reference>
<sequence length="155" mass="17447">MKIAVYDEKIGSERLTADELAAIGPLHLSAAERVEGVSGRAVDFLQWYAAWRSRHGAEGQPMPKRLGVRAADEFEASVPWAQLERALLLYRQEDGQPLKKGYPLRLYVPDGSSDCLNVKSVVQIRFLYEGDPQEGADYGFRNQISPDQLRKREAK</sequence>
<protein>
    <recommendedName>
        <fullName evidence="3">Oxidoreductase molybdopterin-binding domain-containing protein</fullName>
    </recommendedName>
</protein>
<evidence type="ECO:0008006" key="3">
    <source>
        <dbReference type="Google" id="ProtNLM"/>
    </source>
</evidence>
<gene>
    <name evidence="1" type="ordered locus">KNP414_01179</name>
</gene>